<dbReference type="GO" id="GO:0015888">
    <property type="term" value="P:thiamine transport"/>
    <property type="evidence" value="ECO:0007669"/>
    <property type="project" value="TreeGrafter"/>
</dbReference>
<dbReference type="PANTHER" id="PTHR30006">
    <property type="entry name" value="THIAMINE-BINDING PERIPLASMIC PROTEIN-RELATED"/>
    <property type="match status" value="1"/>
</dbReference>
<dbReference type="Pfam" id="PF13416">
    <property type="entry name" value="SBP_bac_8"/>
    <property type="match status" value="1"/>
</dbReference>
<dbReference type="PROSITE" id="PS51257">
    <property type="entry name" value="PROKAR_LIPOPROTEIN"/>
    <property type="match status" value="1"/>
</dbReference>
<dbReference type="InterPro" id="IPR026045">
    <property type="entry name" value="Ferric-bd"/>
</dbReference>
<dbReference type="GO" id="GO:0030975">
    <property type="term" value="F:thiamine binding"/>
    <property type="evidence" value="ECO:0007669"/>
    <property type="project" value="TreeGrafter"/>
</dbReference>
<evidence type="ECO:0000313" key="4">
    <source>
        <dbReference type="Proteomes" id="UP000295636"/>
    </source>
</evidence>
<dbReference type="SUPFAM" id="SSF53850">
    <property type="entry name" value="Periplasmic binding protein-like II"/>
    <property type="match status" value="1"/>
</dbReference>
<keyword evidence="4" id="KW-1185">Reference proteome</keyword>
<evidence type="ECO:0000256" key="2">
    <source>
        <dbReference type="SAM" id="SignalP"/>
    </source>
</evidence>
<protein>
    <submittedName>
        <fullName evidence="3">Extracellular solute-binding protein</fullName>
    </submittedName>
</protein>
<reference evidence="3 4" key="1">
    <citation type="submission" date="2019-03" db="EMBL/GenBank/DDBJ databases">
        <title>This is whole genome sequence of Paenibacillus sp MS74 strain.</title>
        <authorList>
            <person name="Trinh H.N."/>
        </authorList>
    </citation>
    <scope>NUCLEOTIDE SEQUENCE [LARGE SCALE GENOMIC DNA]</scope>
    <source>
        <strain evidence="3 4">MS74</strain>
    </source>
</reference>
<dbReference type="GO" id="GO:0030976">
    <property type="term" value="F:thiamine pyrophosphate binding"/>
    <property type="evidence" value="ECO:0007669"/>
    <property type="project" value="TreeGrafter"/>
</dbReference>
<organism evidence="3 4">
    <name type="scientific">Paenibacillus piri</name>
    <dbReference type="NCBI Taxonomy" id="2547395"/>
    <lineage>
        <taxon>Bacteria</taxon>
        <taxon>Bacillati</taxon>
        <taxon>Bacillota</taxon>
        <taxon>Bacilli</taxon>
        <taxon>Bacillales</taxon>
        <taxon>Paenibacillaceae</taxon>
        <taxon>Paenibacillus</taxon>
    </lineage>
</organism>
<name>A0A4R5KUG2_9BACL</name>
<evidence type="ECO:0000313" key="3">
    <source>
        <dbReference type="EMBL" id="TDF98685.1"/>
    </source>
</evidence>
<dbReference type="AlphaFoldDB" id="A0A4R5KUG2"/>
<dbReference type="GO" id="GO:0030288">
    <property type="term" value="C:outer membrane-bounded periplasmic space"/>
    <property type="evidence" value="ECO:0007669"/>
    <property type="project" value="TreeGrafter"/>
</dbReference>
<evidence type="ECO:0000256" key="1">
    <source>
        <dbReference type="ARBA" id="ARBA00022729"/>
    </source>
</evidence>
<dbReference type="RefSeq" id="WP_133226973.1">
    <property type="nucleotide sequence ID" value="NZ_SMRT01000003.1"/>
</dbReference>
<accession>A0A4R5KUG2</accession>
<dbReference type="Proteomes" id="UP000295636">
    <property type="component" value="Unassembled WGS sequence"/>
</dbReference>
<dbReference type="InterPro" id="IPR006059">
    <property type="entry name" value="SBP"/>
</dbReference>
<proteinExistence type="predicted"/>
<dbReference type="PANTHER" id="PTHR30006:SF2">
    <property type="entry name" value="ABC TRANSPORTER SUBSTRATE-BINDING PROTEIN"/>
    <property type="match status" value="1"/>
</dbReference>
<gene>
    <name evidence="3" type="ORF">E1757_09120</name>
</gene>
<keyword evidence="1 2" id="KW-0732">Signal</keyword>
<comment type="caution">
    <text evidence="3">The sequence shown here is derived from an EMBL/GenBank/DDBJ whole genome shotgun (WGS) entry which is preliminary data.</text>
</comment>
<sequence length="370" mass="40156">MKNSILKHPRLSLVLAGMLTVTGLIAGCGTTAKPGTDTASTPAPQAQAAQPAAESASKDFTLYVAESFDKALAKSFEEKTKIKVNIVHIATGDLIAKIQAERNNPHWDVAWFDGATSMQSLNKQGLLLKDWSPANVSNYTSLGKELIPSDRAFFPTHVTAAAAIAYNTNAVKKEQAPKDWSDLLKPEFKNSVAMNDPSVSGPTYPFVAGMLQQLGEAKGKQFFQDLKANGLKTFPKNPNTLQSLLTGATKAIMIQDTAILNSKTKGDPVEIVYPASGVPMLYGTIAVSPKSSRMDAAKQFVEYVLSPEAQKQMVDPKVGEADSYYLPIIQGVEMSPQRPTQEVKWLNVDVIKGSEAENELKKWFHDSIVQ</sequence>
<dbReference type="PIRSF" id="PIRSF002825">
    <property type="entry name" value="CfbpA"/>
    <property type="match status" value="1"/>
</dbReference>
<dbReference type="EMBL" id="SMRT01000003">
    <property type="protein sequence ID" value="TDF98685.1"/>
    <property type="molecule type" value="Genomic_DNA"/>
</dbReference>
<dbReference type="OrthoDB" id="9791045at2"/>
<feature type="chain" id="PRO_5039670776" evidence="2">
    <location>
        <begin position="27"/>
        <end position="370"/>
    </location>
</feature>
<feature type="signal peptide" evidence="2">
    <location>
        <begin position="1"/>
        <end position="26"/>
    </location>
</feature>
<dbReference type="Gene3D" id="3.40.190.10">
    <property type="entry name" value="Periplasmic binding protein-like II"/>
    <property type="match status" value="2"/>
</dbReference>